<dbReference type="Gene3D" id="2.60.40.380">
    <property type="entry name" value="Purple acid phosphatase-like, N-terminal"/>
    <property type="match status" value="1"/>
</dbReference>
<evidence type="ECO:0000256" key="2">
    <source>
        <dbReference type="SAM" id="SignalP"/>
    </source>
</evidence>
<name>A0A4Y8ANI6_9FLAO</name>
<gene>
    <name evidence="5" type="ORF">E2488_15340</name>
</gene>
<sequence>MKKIVVFLFLSSFVLKAANDKYRLIIRNNPATTITIGWNQISGDNPTVYFGKTDFGTNYTKYKNNQTVDRAIYFKGMHNNFVRLKNLKSNTTYYFVIRDSEGTSERFWFKTAPKNKESISFIAGGDSRNNQVPRQNANKLVSKLKPTAVLFGGDMTAGDTDSEWQTWFNDWQLTIASDNRMFSIIVARGNHERDDRSIYNLFDTPSESVYYSIPFGKHFVRIYTLNSEIAIPGSQTNWLKNELKANKKDLWKIAQYHKPMRPHVSRKKEGHYHYQHWSNLFYIHNVQLVVECDSHTVKSTWPIKPSIGVGSDEGFIRDSKGTIYVGEGCWGAPIRKNDDNKEWTRDSGSFNQFKWIFVSKDAITARTIKTDNVDEVAELTNENQFEIPENLNIWSPPNGAVIEIKK</sequence>
<dbReference type="Pfam" id="PF16656">
    <property type="entry name" value="Pur_ac_phosph_N"/>
    <property type="match status" value="1"/>
</dbReference>
<feature type="domain" description="Calcineurin-like phosphoesterase" evidence="3">
    <location>
        <begin position="138"/>
        <end position="290"/>
    </location>
</feature>
<dbReference type="AlphaFoldDB" id="A0A4Y8ANI6"/>
<organism evidence="5 6">
    <name type="scientific">Gramella jeungdoensis</name>
    <dbReference type="NCBI Taxonomy" id="708091"/>
    <lineage>
        <taxon>Bacteria</taxon>
        <taxon>Pseudomonadati</taxon>
        <taxon>Bacteroidota</taxon>
        <taxon>Flavobacteriia</taxon>
        <taxon>Flavobacteriales</taxon>
        <taxon>Flavobacteriaceae</taxon>
        <taxon>Christiangramia</taxon>
    </lineage>
</organism>
<feature type="signal peptide" evidence="2">
    <location>
        <begin position="1"/>
        <end position="17"/>
    </location>
</feature>
<dbReference type="InterPro" id="IPR008963">
    <property type="entry name" value="Purple_acid_Pase-like_N"/>
</dbReference>
<dbReference type="GO" id="GO:0003993">
    <property type="term" value="F:acid phosphatase activity"/>
    <property type="evidence" value="ECO:0007669"/>
    <property type="project" value="InterPro"/>
</dbReference>
<protein>
    <submittedName>
        <fullName evidence="5">Metallophosphoesterase family protein</fullName>
    </submittedName>
</protein>
<comment type="caution">
    <text evidence="5">The sequence shown here is derived from an EMBL/GenBank/DDBJ whole genome shotgun (WGS) entry which is preliminary data.</text>
</comment>
<dbReference type="Pfam" id="PF00149">
    <property type="entry name" value="Metallophos"/>
    <property type="match status" value="1"/>
</dbReference>
<keyword evidence="1 2" id="KW-0732">Signal</keyword>
<feature type="domain" description="Purple acid phosphatase N-terminal" evidence="4">
    <location>
        <begin position="24"/>
        <end position="111"/>
    </location>
</feature>
<dbReference type="PANTHER" id="PTHR22953">
    <property type="entry name" value="ACID PHOSPHATASE RELATED"/>
    <property type="match status" value="1"/>
</dbReference>
<dbReference type="PANTHER" id="PTHR22953:SF153">
    <property type="entry name" value="PURPLE ACID PHOSPHATASE"/>
    <property type="match status" value="1"/>
</dbReference>
<dbReference type="Proteomes" id="UP000298517">
    <property type="component" value="Unassembled WGS sequence"/>
</dbReference>
<evidence type="ECO:0000256" key="1">
    <source>
        <dbReference type="ARBA" id="ARBA00022729"/>
    </source>
</evidence>
<feature type="chain" id="PRO_5021307837" evidence="2">
    <location>
        <begin position="18"/>
        <end position="406"/>
    </location>
</feature>
<dbReference type="InterPro" id="IPR004843">
    <property type="entry name" value="Calcineurin-like_PHP"/>
</dbReference>
<evidence type="ECO:0000259" key="4">
    <source>
        <dbReference type="Pfam" id="PF16656"/>
    </source>
</evidence>
<dbReference type="RefSeq" id="WP_134249281.1">
    <property type="nucleotide sequence ID" value="NZ_SNQI01000007.1"/>
</dbReference>
<dbReference type="InterPro" id="IPR029052">
    <property type="entry name" value="Metallo-depent_PP-like"/>
</dbReference>
<evidence type="ECO:0000313" key="6">
    <source>
        <dbReference type="Proteomes" id="UP000298517"/>
    </source>
</evidence>
<dbReference type="SUPFAM" id="SSF56300">
    <property type="entry name" value="Metallo-dependent phosphatases"/>
    <property type="match status" value="1"/>
</dbReference>
<dbReference type="EMBL" id="SNQI01000007">
    <property type="protein sequence ID" value="TEW71840.1"/>
    <property type="molecule type" value="Genomic_DNA"/>
</dbReference>
<accession>A0A4Y8ANI6</accession>
<dbReference type="InterPro" id="IPR039331">
    <property type="entry name" value="PAPs-like"/>
</dbReference>
<evidence type="ECO:0000313" key="5">
    <source>
        <dbReference type="EMBL" id="TEW71840.1"/>
    </source>
</evidence>
<dbReference type="InterPro" id="IPR015914">
    <property type="entry name" value="PAPs_N"/>
</dbReference>
<keyword evidence="6" id="KW-1185">Reference proteome</keyword>
<dbReference type="SUPFAM" id="SSF49363">
    <property type="entry name" value="Purple acid phosphatase, N-terminal domain"/>
    <property type="match status" value="1"/>
</dbReference>
<dbReference type="Gene3D" id="3.60.21.10">
    <property type="match status" value="1"/>
</dbReference>
<dbReference type="GO" id="GO:0046872">
    <property type="term" value="F:metal ion binding"/>
    <property type="evidence" value="ECO:0007669"/>
    <property type="project" value="InterPro"/>
</dbReference>
<evidence type="ECO:0000259" key="3">
    <source>
        <dbReference type="Pfam" id="PF00149"/>
    </source>
</evidence>
<dbReference type="OrthoDB" id="9804511at2"/>
<proteinExistence type="predicted"/>
<reference evidence="5 6" key="1">
    <citation type="journal article" date="2011" name="J. Microbiol.">
        <title>Gramella jeungdoensis sp. nov., isolated from a solar saltern in Korea.</title>
        <authorList>
            <person name="Joung Y."/>
            <person name="Kim H."/>
            <person name="Jang T."/>
            <person name="Ahn T.S."/>
            <person name="Joh K."/>
        </authorList>
    </citation>
    <scope>NUCLEOTIDE SEQUENCE [LARGE SCALE GENOMIC DNA]</scope>
    <source>
        <strain evidence="5 6">KCTC 23123</strain>
    </source>
</reference>